<dbReference type="PANTHER" id="PTHR18895:SF74">
    <property type="entry name" value="MTRF1L RELEASE FACTOR GLUTAMINE METHYLTRANSFERASE"/>
    <property type="match status" value="1"/>
</dbReference>
<dbReference type="InterPro" id="IPR002052">
    <property type="entry name" value="DNA_methylase_N6_adenine_CS"/>
</dbReference>
<dbReference type="Pfam" id="PF05175">
    <property type="entry name" value="MTS"/>
    <property type="match status" value="1"/>
</dbReference>
<gene>
    <name evidence="4" type="ORF">D7X12_11005</name>
</gene>
<protein>
    <submittedName>
        <fullName evidence="4">Class I SAM-dependent methyltransferase</fullName>
    </submittedName>
</protein>
<sequence length="334" mass="36493">MPCRALGHVQHWRDSDLQGGDLDGGRRAQDAREAALVALGQALRAEGYAFTTVTPETHRRVNARPEARQARTPRDVFGWSRPFARGVLSSRLQELLEQAGELETRDDGLLRSRVRFSSLGPGLYAHSAWPTVEEDAVFFGPDTYRFCSLLQRVPGTFRRVVDLGCGSGAGGLSVAGRSTEVVLADVSTESLVFARVNAELNGVRAVQVVHSDLLRDVSGRFDLIAANPPYLADTGGRTYRDGGGTYGTDLSVRIVREGVERLEPGGTLVLYTGTPVVEGEDLLRTALEQVWRSAPLTNVSYEELDPDVFSEELEKEPYADVERIALVALVARRA</sequence>
<dbReference type="InterPro" id="IPR007848">
    <property type="entry name" value="Small_mtfrase_dom"/>
</dbReference>
<keyword evidence="1 4" id="KW-0489">Methyltransferase</keyword>
<dbReference type="OrthoDB" id="9800643at2"/>
<reference evidence="5" key="1">
    <citation type="submission" date="2018-09" db="EMBL/GenBank/DDBJ databases">
        <authorList>
            <person name="Livingstone P.G."/>
            <person name="Whitworth D.E."/>
        </authorList>
    </citation>
    <scope>NUCLEOTIDE SEQUENCE [LARGE SCALE GENOMIC DNA]</scope>
    <source>
        <strain evidence="5">CA040B</strain>
    </source>
</reference>
<dbReference type="EMBL" id="RAWG01000053">
    <property type="protein sequence ID" value="RKH44211.1"/>
    <property type="molecule type" value="Genomic_DNA"/>
</dbReference>
<feature type="domain" description="Methyltransferase small" evidence="3">
    <location>
        <begin position="149"/>
        <end position="287"/>
    </location>
</feature>
<evidence type="ECO:0000259" key="3">
    <source>
        <dbReference type="Pfam" id="PF05175"/>
    </source>
</evidence>
<dbReference type="PANTHER" id="PTHR18895">
    <property type="entry name" value="HEMK METHYLTRANSFERASE"/>
    <property type="match status" value="1"/>
</dbReference>
<evidence type="ECO:0000313" key="5">
    <source>
        <dbReference type="Proteomes" id="UP000273405"/>
    </source>
</evidence>
<dbReference type="CDD" id="cd02440">
    <property type="entry name" value="AdoMet_MTases"/>
    <property type="match status" value="1"/>
</dbReference>
<name>A0A3A8NPV2_9BACT</name>
<dbReference type="PROSITE" id="PS00092">
    <property type="entry name" value="N6_MTASE"/>
    <property type="match status" value="1"/>
</dbReference>
<evidence type="ECO:0000256" key="1">
    <source>
        <dbReference type="ARBA" id="ARBA00022603"/>
    </source>
</evidence>
<dbReference type="GO" id="GO:0036009">
    <property type="term" value="F:protein-glutamine N-methyltransferase activity"/>
    <property type="evidence" value="ECO:0007669"/>
    <property type="project" value="TreeGrafter"/>
</dbReference>
<dbReference type="GO" id="GO:0003676">
    <property type="term" value="F:nucleic acid binding"/>
    <property type="evidence" value="ECO:0007669"/>
    <property type="project" value="InterPro"/>
</dbReference>
<keyword evidence="2" id="KW-0949">S-adenosyl-L-methionine</keyword>
<comment type="caution">
    <text evidence="4">The sequence shown here is derived from an EMBL/GenBank/DDBJ whole genome shotgun (WGS) entry which is preliminary data.</text>
</comment>
<dbReference type="GO" id="GO:0032259">
    <property type="term" value="P:methylation"/>
    <property type="evidence" value="ECO:0007669"/>
    <property type="project" value="UniProtKB-KW"/>
</dbReference>
<organism evidence="4 5">
    <name type="scientific">Corallococcus sicarius</name>
    <dbReference type="NCBI Taxonomy" id="2316726"/>
    <lineage>
        <taxon>Bacteria</taxon>
        <taxon>Pseudomonadati</taxon>
        <taxon>Myxococcota</taxon>
        <taxon>Myxococcia</taxon>
        <taxon>Myxococcales</taxon>
        <taxon>Cystobacterineae</taxon>
        <taxon>Myxococcaceae</taxon>
        <taxon>Corallococcus</taxon>
    </lineage>
</organism>
<dbReference type="InterPro" id="IPR029063">
    <property type="entry name" value="SAM-dependent_MTases_sf"/>
</dbReference>
<keyword evidence="4" id="KW-0808">Transferase</keyword>
<evidence type="ECO:0000256" key="2">
    <source>
        <dbReference type="ARBA" id="ARBA00022691"/>
    </source>
</evidence>
<evidence type="ECO:0000313" key="4">
    <source>
        <dbReference type="EMBL" id="RKH44211.1"/>
    </source>
</evidence>
<accession>A0A3A8NPV2</accession>
<proteinExistence type="predicted"/>
<keyword evidence="5" id="KW-1185">Reference proteome</keyword>
<dbReference type="InterPro" id="IPR050320">
    <property type="entry name" value="N5-glutamine_MTase"/>
</dbReference>
<dbReference type="Proteomes" id="UP000273405">
    <property type="component" value="Unassembled WGS sequence"/>
</dbReference>
<dbReference type="SUPFAM" id="SSF53335">
    <property type="entry name" value="S-adenosyl-L-methionine-dependent methyltransferases"/>
    <property type="match status" value="1"/>
</dbReference>
<dbReference type="Gene3D" id="3.40.50.150">
    <property type="entry name" value="Vaccinia Virus protein VP39"/>
    <property type="match status" value="1"/>
</dbReference>
<dbReference type="AlphaFoldDB" id="A0A3A8NPV2"/>